<dbReference type="Gene3D" id="2.60.120.200">
    <property type="match status" value="1"/>
</dbReference>
<dbReference type="InterPro" id="IPR013320">
    <property type="entry name" value="ConA-like_dom_sf"/>
</dbReference>
<keyword evidence="3" id="KW-0326">Glycosidase</keyword>
<organism evidence="3 4">
    <name type="scientific">Tenacibaculum jejuense</name>
    <dbReference type="NCBI Taxonomy" id="584609"/>
    <lineage>
        <taxon>Bacteria</taxon>
        <taxon>Pseudomonadati</taxon>
        <taxon>Bacteroidota</taxon>
        <taxon>Flavobacteriia</taxon>
        <taxon>Flavobacteriales</taxon>
        <taxon>Flavobacteriaceae</taxon>
        <taxon>Tenacibaculum</taxon>
    </lineage>
</organism>
<protein>
    <submittedName>
        <fullName evidence="3">Probable glycoside hydrolase family 16</fullName>
        <ecNumber evidence="3">3.2.1.-</ecNumber>
    </submittedName>
</protein>
<dbReference type="AlphaFoldDB" id="A0A238UBL2"/>
<name>A0A238UBL2_9FLAO</name>
<dbReference type="OrthoDB" id="9809583at2"/>
<reference evidence="3 4" key="1">
    <citation type="submission" date="2017-07" db="EMBL/GenBank/DDBJ databases">
        <authorList>
            <person name="Sun Z.S."/>
            <person name="Albrecht U."/>
            <person name="Echele G."/>
            <person name="Lee C.C."/>
        </authorList>
    </citation>
    <scope>NUCLEOTIDE SEQUENCE [LARGE SCALE GENOMIC DNA]</scope>
    <source>
        <strain evidence="4">type strain: KCTC 22618</strain>
    </source>
</reference>
<dbReference type="PROSITE" id="PS51762">
    <property type="entry name" value="GH16_2"/>
    <property type="match status" value="1"/>
</dbReference>
<dbReference type="InterPro" id="IPR000757">
    <property type="entry name" value="Beta-glucanase-like"/>
</dbReference>
<keyword evidence="3" id="KW-0378">Hydrolase</keyword>
<evidence type="ECO:0000256" key="1">
    <source>
        <dbReference type="ARBA" id="ARBA00006865"/>
    </source>
</evidence>
<evidence type="ECO:0000313" key="4">
    <source>
        <dbReference type="Proteomes" id="UP000215214"/>
    </source>
</evidence>
<dbReference type="Pfam" id="PF00722">
    <property type="entry name" value="Glyco_hydro_16"/>
    <property type="match status" value="1"/>
</dbReference>
<evidence type="ECO:0000259" key="2">
    <source>
        <dbReference type="PROSITE" id="PS51762"/>
    </source>
</evidence>
<dbReference type="Proteomes" id="UP000215214">
    <property type="component" value="Chromosome TJEJU"/>
</dbReference>
<dbReference type="GO" id="GO:0004553">
    <property type="term" value="F:hydrolase activity, hydrolyzing O-glycosyl compounds"/>
    <property type="evidence" value="ECO:0007669"/>
    <property type="project" value="InterPro"/>
</dbReference>
<dbReference type="PANTHER" id="PTHR10963">
    <property type="entry name" value="GLYCOSYL HYDROLASE-RELATED"/>
    <property type="match status" value="1"/>
</dbReference>
<dbReference type="RefSeq" id="WP_095073007.1">
    <property type="nucleotide sequence ID" value="NZ_LT899436.1"/>
</dbReference>
<evidence type="ECO:0000313" key="3">
    <source>
        <dbReference type="EMBL" id="SNR16455.1"/>
    </source>
</evidence>
<dbReference type="CDD" id="cd08023">
    <property type="entry name" value="GH16_laminarinase_like"/>
    <property type="match status" value="1"/>
</dbReference>
<accession>A0A238UBL2</accession>
<dbReference type="InterPro" id="IPR050546">
    <property type="entry name" value="Glycosyl_Hydrlase_16"/>
</dbReference>
<feature type="domain" description="GH16" evidence="2">
    <location>
        <begin position="297"/>
        <end position="548"/>
    </location>
</feature>
<dbReference type="PANTHER" id="PTHR10963:SF55">
    <property type="entry name" value="GLYCOSIDE HYDROLASE FAMILY 16 PROTEIN"/>
    <property type="match status" value="1"/>
</dbReference>
<sequence>MKIQKYIPQVVMMIFTFLLLNSCEEKNYEFGDVVAPSNVIVNAEVIGQDATNPNGDGTGVVNFTVTADNALSYKFVFNGVESSAPSGKFTYTFSELGINTYTVTAVAIGTGGVSSTKTIQVDVLALYEAPDDLKNKLYGFDPANPNAISSKTWRIKGEVGGHFGLGPVGGSIFGEWYQASANEKEGVGMYDDRFVFNSDGSFQHQTNGTVFGRNGLIDELSSSGGSGGTIDNADVLNYILADYSGTWSLIAPGGVETLSLSGIGFIGYYIGNHNYEIFDRQIPNELVLRITDANNEFDWWFLITTQDPQTTSPFVFNTLVWEDNFETNGTPDSTKWTYDIGTGVNGWGNNESQYYTERADNAVVENGNLVITAKRENFSGSAYTSARLKTEGLYDFKYGRVEVRAKLPEGAGTWPAIWMLGSNFSTVGWPFSGEIDIMEQTGADKNTVLATCHWQDTASNTKADFSQTTSITNATSEFHLYTLEWTDTSIRVYLDNVKYYELSNSSVLPFNENFFLILNVAMGGTLGGAIDAGFSEAKMEIDYVRVYQ</sequence>
<keyword evidence="4" id="KW-1185">Reference proteome</keyword>
<dbReference type="SUPFAM" id="SSF49899">
    <property type="entry name" value="Concanavalin A-like lectins/glucanases"/>
    <property type="match status" value="1"/>
</dbReference>
<proteinExistence type="inferred from homology"/>
<comment type="similarity">
    <text evidence="1">Belongs to the glycosyl hydrolase 16 family.</text>
</comment>
<dbReference type="EC" id="3.2.1.-" evidence="3"/>
<gene>
    <name evidence="3" type="ORF">TJEJU_2781</name>
</gene>
<dbReference type="EMBL" id="LT899436">
    <property type="protein sequence ID" value="SNR16455.1"/>
    <property type="molecule type" value="Genomic_DNA"/>
</dbReference>
<dbReference type="KEGG" id="tje:TJEJU_2781"/>
<dbReference type="GO" id="GO:0005975">
    <property type="term" value="P:carbohydrate metabolic process"/>
    <property type="evidence" value="ECO:0007669"/>
    <property type="project" value="InterPro"/>
</dbReference>